<dbReference type="Proteomes" id="UP000294933">
    <property type="component" value="Unassembled WGS sequence"/>
</dbReference>
<gene>
    <name evidence="1" type="ORF">BD410DRAFT_790273</name>
</gene>
<proteinExistence type="predicted"/>
<dbReference type="VEuPathDB" id="FungiDB:BD410DRAFT_790273"/>
<protein>
    <submittedName>
        <fullName evidence="1">Uncharacterized protein</fullName>
    </submittedName>
</protein>
<evidence type="ECO:0000313" key="1">
    <source>
        <dbReference type="EMBL" id="TDL20924.1"/>
    </source>
</evidence>
<accession>A0A4Y7PZV2</accession>
<keyword evidence="2" id="KW-1185">Reference proteome</keyword>
<name>A0A4Y7PZV2_9AGAM</name>
<sequence>MSYKTGGEQTHRFEIRGLNITGIPQDALSISKPTVLCEIIGADSSKIESFSSITSGIPSRYQMREEKKDQLFEWEPSGWLVKTCPKNSHLAVTVHIEYRHGEKTVQESAKISFQIDNPESSFGEGTVMYKGNAVFTSTTHDGVLVVHLLGKVL</sequence>
<dbReference type="AlphaFoldDB" id="A0A4Y7PZV2"/>
<reference evidence="1 2" key="1">
    <citation type="submission" date="2018-06" db="EMBL/GenBank/DDBJ databases">
        <title>A transcriptomic atlas of mushroom development highlights an independent origin of complex multicellularity.</title>
        <authorList>
            <consortium name="DOE Joint Genome Institute"/>
            <person name="Krizsan K."/>
            <person name="Almasi E."/>
            <person name="Merenyi Z."/>
            <person name="Sahu N."/>
            <person name="Viragh M."/>
            <person name="Koszo T."/>
            <person name="Mondo S."/>
            <person name="Kiss B."/>
            <person name="Balint B."/>
            <person name="Kues U."/>
            <person name="Barry K."/>
            <person name="Hegedus J.C."/>
            <person name="Henrissat B."/>
            <person name="Johnson J."/>
            <person name="Lipzen A."/>
            <person name="Ohm R."/>
            <person name="Nagy I."/>
            <person name="Pangilinan J."/>
            <person name="Yan J."/>
            <person name="Xiong Y."/>
            <person name="Grigoriev I.V."/>
            <person name="Hibbett D.S."/>
            <person name="Nagy L.G."/>
        </authorList>
    </citation>
    <scope>NUCLEOTIDE SEQUENCE [LARGE SCALE GENOMIC DNA]</scope>
    <source>
        <strain evidence="1 2">SZMC22713</strain>
    </source>
</reference>
<dbReference type="EMBL" id="ML170184">
    <property type="protein sequence ID" value="TDL20924.1"/>
    <property type="molecule type" value="Genomic_DNA"/>
</dbReference>
<organism evidence="1 2">
    <name type="scientific">Rickenella mellea</name>
    <dbReference type="NCBI Taxonomy" id="50990"/>
    <lineage>
        <taxon>Eukaryota</taxon>
        <taxon>Fungi</taxon>
        <taxon>Dikarya</taxon>
        <taxon>Basidiomycota</taxon>
        <taxon>Agaricomycotina</taxon>
        <taxon>Agaricomycetes</taxon>
        <taxon>Hymenochaetales</taxon>
        <taxon>Rickenellaceae</taxon>
        <taxon>Rickenella</taxon>
    </lineage>
</organism>
<evidence type="ECO:0000313" key="2">
    <source>
        <dbReference type="Proteomes" id="UP000294933"/>
    </source>
</evidence>